<dbReference type="InterPro" id="IPR020449">
    <property type="entry name" value="Tscrpt_reg_AraC-type_HTH"/>
</dbReference>
<comment type="caution">
    <text evidence="6">The sequence shown here is derived from an EMBL/GenBank/DDBJ whole genome shotgun (WGS) entry which is preliminary data.</text>
</comment>
<sequence length="234" mass="25489">MMRSESSSLHSRDLAADAAASSAILARHGAGTEIRLMPRQPRAVAELPGADRVSAVAERLLEVASHSLERDRKSVEECLALALARLQTIVAEPPAAALEAPAVPEESTTPDRTASGNTVAGGTGLAAWQIRRVTLYIDAHLASPVKNKDLAAAAKLSCGYFCQAFKDSFGHPPHAYIMRRRVARAKEMLEGTTKPLCQIALDCGFSDQSHFSRIFRRIAGENPRMWRRKHQLEL</sequence>
<keyword evidence="2" id="KW-0238">DNA-binding</keyword>
<feature type="region of interest" description="Disordered" evidence="4">
    <location>
        <begin position="99"/>
        <end position="118"/>
    </location>
</feature>
<evidence type="ECO:0000256" key="3">
    <source>
        <dbReference type="ARBA" id="ARBA00023163"/>
    </source>
</evidence>
<dbReference type="Pfam" id="PF12833">
    <property type="entry name" value="HTH_18"/>
    <property type="match status" value="1"/>
</dbReference>
<dbReference type="SMART" id="SM00342">
    <property type="entry name" value="HTH_ARAC"/>
    <property type="match status" value="1"/>
</dbReference>
<dbReference type="InterPro" id="IPR050204">
    <property type="entry name" value="AraC_XylS_family_regulators"/>
</dbReference>
<evidence type="ECO:0000256" key="1">
    <source>
        <dbReference type="ARBA" id="ARBA00023015"/>
    </source>
</evidence>
<keyword evidence="1" id="KW-0805">Transcription regulation</keyword>
<dbReference type="PANTHER" id="PTHR46796:SF14">
    <property type="entry name" value="TRANSCRIPTIONAL REGULATORY PROTEIN"/>
    <property type="match status" value="1"/>
</dbReference>
<feature type="domain" description="HTH araC/xylS-type" evidence="5">
    <location>
        <begin position="131"/>
        <end position="229"/>
    </location>
</feature>
<dbReference type="PANTHER" id="PTHR46796">
    <property type="entry name" value="HTH-TYPE TRANSCRIPTIONAL ACTIVATOR RHAS-RELATED"/>
    <property type="match status" value="1"/>
</dbReference>
<name>A0ABS4SVH4_9PROT</name>
<keyword evidence="7" id="KW-1185">Reference proteome</keyword>
<dbReference type="PROSITE" id="PS00041">
    <property type="entry name" value="HTH_ARAC_FAMILY_1"/>
    <property type="match status" value="1"/>
</dbReference>
<keyword evidence="3" id="KW-0804">Transcription</keyword>
<evidence type="ECO:0000259" key="5">
    <source>
        <dbReference type="PROSITE" id="PS01124"/>
    </source>
</evidence>
<dbReference type="InterPro" id="IPR018060">
    <property type="entry name" value="HTH_AraC"/>
</dbReference>
<dbReference type="InterPro" id="IPR018062">
    <property type="entry name" value="HTH_AraC-typ_CS"/>
</dbReference>
<dbReference type="EMBL" id="JAGINP010000031">
    <property type="protein sequence ID" value="MBP2296442.1"/>
    <property type="molecule type" value="Genomic_DNA"/>
</dbReference>
<dbReference type="SUPFAM" id="SSF46689">
    <property type="entry name" value="Homeodomain-like"/>
    <property type="match status" value="2"/>
</dbReference>
<dbReference type="PRINTS" id="PR00032">
    <property type="entry name" value="HTHARAC"/>
</dbReference>
<dbReference type="InterPro" id="IPR009057">
    <property type="entry name" value="Homeodomain-like_sf"/>
</dbReference>
<accession>A0ABS4SVH4</accession>
<evidence type="ECO:0000313" key="7">
    <source>
        <dbReference type="Proteomes" id="UP000781958"/>
    </source>
</evidence>
<reference evidence="6 7" key="1">
    <citation type="submission" date="2021-03" db="EMBL/GenBank/DDBJ databases">
        <title>Genomic Encyclopedia of Type Strains, Phase III (KMG-III): the genomes of soil and plant-associated and newly described type strains.</title>
        <authorList>
            <person name="Whitman W."/>
        </authorList>
    </citation>
    <scope>NUCLEOTIDE SEQUENCE [LARGE SCALE GENOMIC DNA]</scope>
    <source>
        <strain evidence="6 7">IMMIB AFH-6</strain>
    </source>
</reference>
<evidence type="ECO:0000256" key="2">
    <source>
        <dbReference type="ARBA" id="ARBA00023125"/>
    </source>
</evidence>
<dbReference type="Gene3D" id="1.10.10.60">
    <property type="entry name" value="Homeodomain-like"/>
    <property type="match status" value="2"/>
</dbReference>
<evidence type="ECO:0000313" key="6">
    <source>
        <dbReference type="EMBL" id="MBP2296442.1"/>
    </source>
</evidence>
<dbReference type="PROSITE" id="PS01124">
    <property type="entry name" value="HTH_ARAC_FAMILY_2"/>
    <property type="match status" value="1"/>
</dbReference>
<organism evidence="6 7">
    <name type="scientific">Azospirillum rugosum</name>
    <dbReference type="NCBI Taxonomy" id="416170"/>
    <lineage>
        <taxon>Bacteria</taxon>
        <taxon>Pseudomonadati</taxon>
        <taxon>Pseudomonadota</taxon>
        <taxon>Alphaproteobacteria</taxon>
        <taxon>Rhodospirillales</taxon>
        <taxon>Azospirillaceae</taxon>
        <taxon>Azospirillum</taxon>
    </lineage>
</organism>
<protein>
    <submittedName>
        <fullName evidence="6">AraC-like DNA-binding protein</fullName>
    </submittedName>
</protein>
<gene>
    <name evidence="6" type="ORF">J2851_006260</name>
</gene>
<evidence type="ECO:0000256" key="4">
    <source>
        <dbReference type="SAM" id="MobiDB-lite"/>
    </source>
</evidence>
<dbReference type="Proteomes" id="UP000781958">
    <property type="component" value="Unassembled WGS sequence"/>
</dbReference>
<proteinExistence type="predicted"/>
<dbReference type="RefSeq" id="WP_246501057.1">
    <property type="nucleotide sequence ID" value="NZ_JAGINP010000031.1"/>
</dbReference>